<dbReference type="EMBL" id="VXIV02002954">
    <property type="protein sequence ID" value="KAF6021835.1"/>
    <property type="molecule type" value="Genomic_DNA"/>
</dbReference>
<gene>
    <name evidence="4" type="ORF">EB796_019855</name>
</gene>
<dbReference type="InterPro" id="IPR046427">
    <property type="entry name" value="Legumain_prodom_sf"/>
</dbReference>
<dbReference type="InterPro" id="IPR048501">
    <property type="entry name" value="Legum_prodom"/>
</dbReference>
<reference evidence="4" key="1">
    <citation type="submission" date="2020-06" db="EMBL/GenBank/DDBJ databases">
        <title>Draft genome of Bugula neritina, a colonial animal packing powerful symbionts and potential medicines.</title>
        <authorList>
            <person name="Rayko M."/>
        </authorList>
    </citation>
    <scope>NUCLEOTIDE SEQUENCE [LARGE SCALE GENOMIC DNA]</scope>
    <source>
        <strain evidence="4">Kwan_BN1</strain>
    </source>
</reference>
<proteinExistence type="inferred from homology"/>
<dbReference type="PIRSF" id="PIRSF019663">
    <property type="entry name" value="Legumain"/>
    <property type="match status" value="1"/>
</dbReference>
<accession>A0A7J7J731</accession>
<dbReference type="GO" id="GO:0005773">
    <property type="term" value="C:vacuole"/>
    <property type="evidence" value="ECO:0007669"/>
    <property type="project" value="GOC"/>
</dbReference>
<dbReference type="GO" id="GO:0051603">
    <property type="term" value="P:proteolysis involved in protein catabolic process"/>
    <property type="evidence" value="ECO:0007669"/>
    <property type="project" value="TreeGrafter"/>
</dbReference>
<evidence type="ECO:0000256" key="1">
    <source>
        <dbReference type="ARBA" id="ARBA00009941"/>
    </source>
</evidence>
<dbReference type="Proteomes" id="UP000593567">
    <property type="component" value="Unassembled WGS sequence"/>
</dbReference>
<keyword evidence="5" id="KW-1185">Reference proteome</keyword>
<dbReference type="Pfam" id="PF01650">
    <property type="entry name" value="Peptidase_C13"/>
    <property type="match status" value="1"/>
</dbReference>
<comment type="similarity">
    <text evidence="1">Belongs to the peptidase C13 family.</text>
</comment>
<dbReference type="GO" id="GO:0006624">
    <property type="term" value="P:vacuolar protein processing"/>
    <property type="evidence" value="ECO:0007669"/>
    <property type="project" value="TreeGrafter"/>
</dbReference>
<feature type="signal peptide" evidence="2">
    <location>
        <begin position="1"/>
        <end position="23"/>
    </location>
</feature>
<dbReference type="Gene3D" id="1.10.132.130">
    <property type="match status" value="1"/>
</dbReference>
<evidence type="ECO:0000259" key="3">
    <source>
        <dbReference type="Pfam" id="PF20985"/>
    </source>
</evidence>
<dbReference type="GO" id="GO:0004197">
    <property type="term" value="F:cysteine-type endopeptidase activity"/>
    <property type="evidence" value="ECO:0007669"/>
    <property type="project" value="TreeGrafter"/>
</dbReference>
<dbReference type="AlphaFoldDB" id="A0A7J7J731"/>
<evidence type="ECO:0000256" key="2">
    <source>
        <dbReference type="SAM" id="SignalP"/>
    </source>
</evidence>
<dbReference type="PANTHER" id="PTHR12000:SF42">
    <property type="entry name" value="LEGUMAIN"/>
    <property type="match status" value="1"/>
</dbReference>
<protein>
    <submittedName>
        <fullName evidence="4">LGMN</fullName>
    </submittedName>
</protein>
<dbReference type="Gene3D" id="3.40.50.1460">
    <property type="match status" value="2"/>
</dbReference>
<dbReference type="InterPro" id="IPR001096">
    <property type="entry name" value="Peptidase_C13"/>
</dbReference>
<dbReference type="OrthoDB" id="9973749at2759"/>
<dbReference type="CDD" id="cd21115">
    <property type="entry name" value="legumain_C"/>
    <property type="match status" value="1"/>
</dbReference>
<feature type="chain" id="PRO_5029498798" evidence="2">
    <location>
        <begin position="24"/>
        <end position="387"/>
    </location>
</feature>
<evidence type="ECO:0000313" key="5">
    <source>
        <dbReference type="Proteomes" id="UP000593567"/>
    </source>
</evidence>
<dbReference type="PANTHER" id="PTHR12000">
    <property type="entry name" value="HEMOGLOBINASE FAMILY MEMBER"/>
    <property type="match status" value="1"/>
</dbReference>
<organism evidence="4 5">
    <name type="scientific">Bugula neritina</name>
    <name type="common">Brown bryozoan</name>
    <name type="synonym">Sertularia neritina</name>
    <dbReference type="NCBI Taxonomy" id="10212"/>
    <lineage>
        <taxon>Eukaryota</taxon>
        <taxon>Metazoa</taxon>
        <taxon>Spiralia</taxon>
        <taxon>Lophotrochozoa</taxon>
        <taxon>Bryozoa</taxon>
        <taxon>Gymnolaemata</taxon>
        <taxon>Cheilostomatida</taxon>
        <taxon>Flustrina</taxon>
        <taxon>Buguloidea</taxon>
        <taxon>Bugulidae</taxon>
        <taxon>Bugula</taxon>
    </lineage>
</organism>
<comment type="caution">
    <text evidence="4">The sequence shown here is derived from an EMBL/GenBank/DDBJ whole genome shotgun (WGS) entry which is preliminary data.</text>
</comment>
<dbReference type="Pfam" id="PF20985">
    <property type="entry name" value="Legum_prodom"/>
    <property type="match status" value="1"/>
</dbReference>
<dbReference type="PRINTS" id="PR00776">
    <property type="entry name" value="HEMOGLOBNASE"/>
</dbReference>
<evidence type="ECO:0000313" key="4">
    <source>
        <dbReference type="EMBL" id="KAF6021835.1"/>
    </source>
</evidence>
<name>A0A7J7J731_BUGNE</name>
<sequence length="387" mass="43714">MGFSFSVNLLSFALLCGISFSHSLKDGGKHWALLVAGSNGFENYRHQADVCHAYHVLKDHGFPEENIIVMMYDDIAYNTENKDKGVIINRPNGENVYPGVKIDYKGKDVTPEVFLNVLQGKKEQRGSKRVIDSGPNDHIFVNFVDHGAPGLVAFPDDSLHARELMTALKKMHKKKSYACYLDKHLDTYLGDLYSVNWMENSDVANLKKETLLNQFDIVRKNTNKSHVMEYGDMDIASEPVSDFQGDTPSARNVYYPALPFDAVPSHDVDLHILRHKIQSSTIEEEKSNLSRQLDYKFKVRSEIASQMHKIAAAAVGHDSGLFSEAISIRTEDINFDCYEPAVKYYSAMCRNINQVPFALRVLYILQNVCNIQGMSSEILIRAMDDIC</sequence>
<keyword evidence="2" id="KW-0732">Signal</keyword>
<feature type="domain" description="Legumain prodomain" evidence="3">
    <location>
        <begin position="292"/>
        <end position="387"/>
    </location>
</feature>